<keyword evidence="1" id="KW-0533">Nickel</keyword>
<dbReference type="InterPro" id="IPR002822">
    <property type="entry name" value="Ni_insertion"/>
</dbReference>
<dbReference type="PANTHER" id="PTHR36566">
    <property type="entry name" value="NICKEL INSERTION PROTEIN-RELATED"/>
    <property type="match status" value="1"/>
</dbReference>
<dbReference type="AlphaFoldDB" id="S3CDZ5"/>
<comment type="caution">
    <text evidence="2">The sequence shown here is derived from an EMBL/GenBank/DDBJ whole genome shotgun (WGS) entry which is preliminary data.</text>
</comment>
<dbReference type="PATRIC" id="fig|1203554.3.peg.1529"/>
<dbReference type="HOGENOM" id="CLU_028523_1_0_4"/>
<dbReference type="Pfam" id="PF01969">
    <property type="entry name" value="Ni_insertion"/>
    <property type="match status" value="1"/>
</dbReference>
<evidence type="ECO:0008006" key="4">
    <source>
        <dbReference type="Google" id="ProtNLM"/>
    </source>
</evidence>
<dbReference type="PANTHER" id="PTHR36566:SF1">
    <property type="entry name" value="PYRIDINIUM-3,5-BISTHIOCARBOXYLIC ACID MONONUCLEOTIDE NICKEL INSERTION PROTEIN"/>
    <property type="match status" value="1"/>
</dbReference>
<reference evidence="2 3" key="1">
    <citation type="submission" date="2013-04" db="EMBL/GenBank/DDBJ databases">
        <title>The Genome Sequence of Sutterella wadsworthensis HGA0223.</title>
        <authorList>
            <consortium name="The Broad Institute Genomics Platform"/>
            <person name="Earl A."/>
            <person name="Ward D."/>
            <person name="Feldgarden M."/>
            <person name="Gevers D."/>
            <person name="Schmidt T.M."/>
            <person name="Dover J."/>
            <person name="Dai D."/>
            <person name="Walker B."/>
            <person name="Young S."/>
            <person name="Zeng Q."/>
            <person name="Gargeya S."/>
            <person name="Fitzgerald M."/>
            <person name="Haas B."/>
            <person name="Abouelleil A."/>
            <person name="Allen A.W."/>
            <person name="Alvarado L."/>
            <person name="Arachchi H.M."/>
            <person name="Berlin A.M."/>
            <person name="Chapman S.B."/>
            <person name="Gainer-Dewar J."/>
            <person name="Goldberg J."/>
            <person name="Griggs A."/>
            <person name="Gujja S."/>
            <person name="Hansen M."/>
            <person name="Howarth C."/>
            <person name="Imamovic A."/>
            <person name="Ireland A."/>
            <person name="Larimer J."/>
            <person name="McCowan C."/>
            <person name="Murphy C."/>
            <person name="Pearson M."/>
            <person name="Poon T.W."/>
            <person name="Priest M."/>
            <person name="Roberts A."/>
            <person name="Saif S."/>
            <person name="Shea T."/>
            <person name="Sisk P."/>
            <person name="Sykes S."/>
            <person name="Wortman J."/>
            <person name="Nusbaum C."/>
            <person name="Birren B."/>
        </authorList>
    </citation>
    <scope>NUCLEOTIDE SEQUENCE [LARGE SCALE GENOMIC DNA]</scope>
    <source>
        <strain evidence="2 3">HGA0223</strain>
    </source>
</reference>
<dbReference type="eggNOG" id="COG1641">
    <property type="taxonomic scope" value="Bacteria"/>
</dbReference>
<proteinExistence type="predicted"/>
<evidence type="ECO:0000256" key="1">
    <source>
        <dbReference type="ARBA" id="ARBA00022596"/>
    </source>
</evidence>
<gene>
    <name evidence="2" type="ORF">HMPREF1476_01456</name>
</gene>
<keyword evidence="3" id="KW-1185">Reference proteome</keyword>
<dbReference type="RefSeq" id="WP_016474666.1">
    <property type="nucleotide sequence ID" value="NZ_KE150480.1"/>
</dbReference>
<evidence type="ECO:0000313" key="2">
    <source>
        <dbReference type="EMBL" id="EPD98714.1"/>
    </source>
</evidence>
<evidence type="ECO:0000313" key="3">
    <source>
        <dbReference type="Proteomes" id="UP000014400"/>
    </source>
</evidence>
<name>S3CDZ5_9BURK</name>
<dbReference type="Proteomes" id="UP000014400">
    <property type="component" value="Unassembled WGS sequence"/>
</dbReference>
<dbReference type="STRING" id="1203554.HMPREF1476_01456"/>
<organism evidence="2 3">
    <name type="scientific">Sutterella wadsworthensis HGA0223</name>
    <dbReference type="NCBI Taxonomy" id="1203554"/>
    <lineage>
        <taxon>Bacteria</taxon>
        <taxon>Pseudomonadati</taxon>
        <taxon>Pseudomonadota</taxon>
        <taxon>Betaproteobacteria</taxon>
        <taxon>Burkholderiales</taxon>
        <taxon>Sutterellaceae</taxon>
        <taxon>Sutterella</taxon>
    </lineage>
</organism>
<sequence>MPDSILAIRIHAGFNASSFTAGLLALTEQTSGTAGAYLRSLFPGLDIGLELKPAWVRGISGWTVKFLTPAETGHGHRHPEDIEAIYAASRLSAGARQRARAVWHELVCAEARVHGTAENEVHFHEVGRLSNILAVGLCAQFLETLELERIAASPIPVSDGEVICAHGTVPYPAPAMFAMMPGVAVRPSSGIGELVTPTGLAMLKGFGAHFGPWPEMQISSAVNVFVPGCTFDNVPNGTRFLLGSPLPQPAE</sequence>
<accession>S3CDZ5</accession>
<dbReference type="EMBL" id="ATCF01000021">
    <property type="protein sequence ID" value="EPD98714.1"/>
    <property type="molecule type" value="Genomic_DNA"/>
</dbReference>
<protein>
    <recommendedName>
        <fullName evidence="4">TIGR00299 family protein</fullName>
    </recommendedName>
</protein>